<proteinExistence type="predicted"/>
<protein>
    <recommendedName>
        <fullName evidence="3">NUDIX hydrolase</fullName>
    </recommendedName>
</protein>
<evidence type="ECO:0008006" key="3">
    <source>
        <dbReference type="Google" id="ProtNLM"/>
    </source>
</evidence>
<organism evidence="1 2">
    <name type="scientific">Curtobacterium herbarum</name>
    <dbReference type="NCBI Taxonomy" id="150122"/>
    <lineage>
        <taxon>Bacteria</taxon>
        <taxon>Bacillati</taxon>
        <taxon>Actinomycetota</taxon>
        <taxon>Actinomycetes</taxon>
        <taxon>Micrococcales</taxon>
        <taxon>Microbacteriaceae</taxon>
        <taxon>Curtobacterium</taxon>
    </lineage>
</organism>
<evidence type="ECO:0000313" key="2">
    <source>
        <dbReference type="Proteomes" id="UP001501742"/>
    </source>
</evidence>
<dbReference type="EMBL" id="BAAAJX010000012">
    <property type="protein sequence ID" value="GAA1494016.1"/>
    <property type="molecule type" value="Genomic_DNA"/>
</dbReference>
<gene>
    <name evidence="1" type="ORF">GCM10009627_23620</name>
</gene>
<sequence length="158" mass="16558">MQDDAPQVIASTVDAPWLPPGGVADVVLGGPVLGPTGLVRLLLTDGHRVFCTRRDGSGKLDLPTARVGPDDHDGVLAIAALTRHVVGGPVPLRYVGAVRNTVRVPTPEYEWPTPVAAFAVWTAVARPVVPGEWVDGGTGSVLAERHWFPLLGRLSAGP</sequence>
<comment type="caution">
    <text evidence="1">The sequence shown here is derived from an EMBL/GenBank/DDBJ whole genome shotgun (WGS) entry which is preliminary data.</text>
</comment>
<evidence type="ECO:0000313" key="1">
    <source>
        <dbReference type="EMBL" id="GAA1494016.1"/>
    </source>
</evidence>
<name>A0ABP4K562_9MICO</name>
<keyword evidence="2" id="KW-1185">Reference proteome</keyword>
<dbReference type="RefSeq" id="WP_204607171.1">
    <property type="nucleotide sequence ID" value="NZ_BAAAJX010000012.1"/>
</dbReference>
<accession>A0ABP4K562</accession>
<reference evidence="2" key="1">
    <citation type="journal article" date="2019" name="Int. J. Syst. Evol. Microbiol.">
        <title>The Global Catalogue of Microorganisms (GCM) 10K type strain sequencing project: providing services to taxonomists for standard genome sequencing and annotation.</title>
        <authorList>
            <consortium name="The Broad Institute Genomics Platform"/>
            <consortium name="The Broad Institute Genome Sequencing Center for Infectious Disease"/>
            <person name="Wu L."/>
            <person name="Ma J."/>
        </authorList>
    </citation>
    <scope>NUCLEOTIDE SEQUENCE [LARGE SCALE GENOMIC DNA]</scope>
    <source>
        <strain evidence="2">JCM 12140</strain>
    </source>
</reference>
<dbReference type="Proteomes" id="UP001501742">
    <property type="component" value="Unassembled WGS sequence"/>
</dbReference>